<dbReference type="SMART" id="SM00756">
    <property type="entry name" value="VKc"/>
    <property type="match status" value="1"/>
</dbReference>
<dbReference type="InterPro" id="IPR012932">
    <property type="entry name" value="VKOR"/>
</dbReference>
<evidence type="ECO:0000256" key="8">
    <source>
        <dbReference type="ARBA" id="ARBA00023157"/>
    </source>
</evidence>
<evidence type="ECO:0000313" key="12">
    <source>
        <dbReference type="EMBL" id="GGF39916.1"/>
    </source>
</evidence>
<organism evidence="12 13">
    <name type="scientific">Subtercola lobariae</name>
    <dbReference type="NCBI Taxonomy" id="1588641"/>
    <lineage>
        <taxon>Bacteria</taxon>
        <taxon>Bacillati</taxon>
        <taxon>Actinomycetota</taxon>
        <taxon>Actinomycetes</taxon>
        <taxon>Micrococcales</taxon>
        <taxon>Microbacteriaceae</taxon>
        <taxon>Subtercola</taxon>
    </lineage>
</organism>
<keyword evidence="7 10" id="KW-0472">Membrane</keyword>
<evidence type="ECO:0000256" key="7">
    <source>
        <dbReference type="ARBA" id="ARBA00023136"/>
    </source>
</evidence>
<feature type="transmembrane region" description="Helical" evidence="10">
    <location>
        <begin position="127"/>
        <end position="151"/>
    </location>
</feature>
<feature type="transmembrane region" description="Helical" evidence="10">
    <location>
        <begin position="77"/>
        <end position="96"/>
    </location>
</feature>
<evidence type="ECO:0000256" key="9">
    <source>
        <dbReference type="ARBA" id="ARBA00023284"/>
    </source>
</evidence>
<evidence type="ECO:0000259" key="11">
    <source>
        <dbReference type="SMART" id="SM00756"/>
    </source>
</evidence>
<name>A0A917F1S7_9MICO</name>
<dbReference type="Pfam" id="PF07884">
    <property type="entry name" value="VKOR"/>
    <property type="match status" value="1"/>
</dbReference>
<dbReference type="RefSeq" id="WP_188680845.1">
    <property type="nucleotide sequence ID" value="NZ_BMGP01000007.1"/>
</dbReference>
<protein>
    <submittedName>
        <fullName evidence="12">Membrane protein</fullName>
    </submittedName>
</protein>
<evidence type="ECO:0000256" key="4">
    <source>
        <dbReference type="ARBA" id="ARBA00022719"/>
    </source>
</evidence>
<keyword evidence="4" id="KW-0874">Quinone</keyword>
<evidence type="ECO:0000256" key="6">
    <source>
        <dbReference type="ARBA" id="ARBA00023002"/>
    </source>
</evidence>
<evidence type="ECO:0000256" key="10">
    <source>
        <dbReference type="SAM" id="Phobius"/>
    </source>
</evidence>
<comment type="similarity">
    <text evidence="2">Belongs to the VKOR family.</text>
</comment>
<dbReference type="EMBL" id="BMGP01000007">
    <property type="protein sequence ID" value="GGF39916.1"/>
    <property type="molecule type" value="Genomic_DNA"/>
</dbReference>
<keyword evidence="9" id="KW-0676">Redox-active center</keyword>
<accession>A0A917F1S7</accession>
<dbReference type="GO" id="GO:0016020">
    <property type="term" value="C:membrane"/>
    <property type="evidence" value="ECO:0007669"/>
    <property type="project" value="UniProtKB-SubCell"/>
</dbReference>
<keyword evidence="13" id="KW-1185">Reference proteome</keyword>
<dbReference type="Gene3D" id="1.20.1440.130">
    <property type="entry name" value="VKOR domain"/>
    <property type="match status" value="1"/>
</dbReference>
<evidence type="ECO:0000256" key="3">
    <source>
        <dbReference type="ARBA" id="ARBA00022692"/>
    </source>
</evidence>
<keyword evidence="5 10" id="KW-1133">Transmembrane helix</keyword>
<evidence type="ECO:0000256" key="1">
    <source>
        <dbReference type="ARBA" id="ARBA00004141"/>
    </source>
</evidence>
<keyword evidence="6" id="KW-0560">Oxidoreductase</keyword>
<feature type="transmembrane region" description="Helical" evidence="10">
    <location>
        <begin position="47"/>
        <end position="65"/>
    </location>
</feature>
<dbReference type="GO" id="GO:0016491">
    <property type="term" value="F:oxidoreductase activity"/>
    <property type="evidence" value="ECO:0007669"/>
    <property type="project" value="UniProtKB-KW"/>
</dbReference>
<feature type="domain" description="Vitamin K epoxide reductase" evidence="11">
    <location>
        <begin position="14"/>
        <end position="155"/>
    </location>
</feature>
<dbReference type="InterPro" id="IPR038354">
    <property type="entry name" value="VKOR_sf"/>
</dbReference>
<dbReference type="CDD" id="cd12922">
    <property type="entry name" value="VKOR_5"/>
    <property type="match status" value="1"/>
</dbReference>
<keyword evidence="8" id="KW-1015">Disulfide bond</keyword>
<sequence length="206" mass="22489">MSAAPTESVPIRRPTGLAVFLIVAGVLGFVASFALTLEKIETLINPAYVPSCNISVLVSCGPNMASWQGSLFGFPNPIIGVASFAMVVVVGVSILAGARFARWYWMLFNLGIVLALIFVIWLMGQSIFVLGTLCPYCMVVWVVVIALFWYVTVFNLKEGNIPVPAGVRSIAALFYPWLWLLVLVSYLVVFVIAQLRLDVIQSLINS</sequence>
<comment type="caution">
    <text evidence="12">The sequence shown here is derived from an EMBL/GenBank/DDBJ whole genome shotgun (WGS) entry which is preliminary data.</text>
</comment>
<dbReference type="AlphaFoldDB" id="A0A917F1S7"/>
<comment type="subcellular location">
    <subcellularLocation>
        <location evidence="1">Membrane</location>
        <topology evidence="1">Multi-pass membrane protein</topology>
    </subcellularLocation>
</comment>
<proteinExistence type="inferred from homology"/>
<evidence type="ECO:0000313" key="13">
    <source>
        <dbReference type="Proteomes" id="UP000598775"/>
    </source>
</evidence>
<keyword evidence="3 10" id="KW-0812">Transmembrane</keyword>
<dbReference type="InterPro" id="IPR041714">
    <property type="entry name" value="VKOR_Actinobacteria"/>
</dbReference>
<evidence type="ECO:0000256" key="5">
    <source>
        <dbReference type="ARBA" id="ARBA00022989"/>
    </source>
</evidence>
<feature type="transmembrane region" description="Helical" evidence="10">
    <location>
        <begin position="15"/>
        <end position="35"/>
    </location>
</feature>
<dbReference type="Proteomes" id="UP000598775">
    <property type="component" value="Unassembled WGS sequence"/>
</dbReference>
<feature type="transmembrane region" description="Helical" evidence="10">
    <location>
        <begin position="103"/>
        <end position="121"/>
    </location>
</feature>
<evidence type="ECO:0000256" key="2">
    <source>
        <dbReference type="ARBA" id="ARBA00006214"/>
    </source>
</evidence>
<reference evidence="12 13" key="1">
    <citation type="journal article" date="2014" name="Int. J. Syst. Evol. Microbiol.">
        <title>Complete genome sequence of Corynebacterium casei LMG S-19264T (=DSM 44701T), isolated from a smear-ripened cheese.</title>
        <authorList>
            <consortium name="US DOE Joint Genome Institute (JGI-PGF)"/>
            <person name="Walter F."/>
            <person name="Albersmeier A."/>
            <person name="Kalinowski J."/>
            <person name="Ruckert C."/>
        </authorList>
    </citation>
    <scope>NUCLEOTIDE SEQUENCE [LARGE SCALE GENOMIC DNA]</scope>
    <source>
        <strain evidence="12 13">CGMCC 1.12976</strain>
    </source>
</reference>
<feature type="transmembrane region" description="Helical" evidence="10">
    <location>
        <begin position="172"/>
        <end position="193"/>
    </location>
</feature>
<gene>
    <name evidence="12" type="ORF">GCM10011399_36020</name>
</gene>
<dbReference type="GO" id="GO:0048038">
    <property type="term" value="F:quinone binding"/>
    <property type="evidence" value="ECO:0007669"/>
    <property type="project" value="UniProtKB-KW"/>
</dbReference>